<keyword evidence="1" id="KW-0805">Transcription regulation</keyword>
<dbReference type="SMART" id="SM00530">
    <property type="entry name" value="HTH_XRE"/>
    <property type="match status" value="1"/>
</dbReference>
<evidence type="ECO:0000256" key="2">
    <source>
        <dbReference type="ARBA" id="ARBA00023125"/>
    </source>
</evidence>
<dbReference type="EMBL" id="QIBW01000003">
    <property type="protein sequence ID" value="ROT91088.1"/>
    <property type="molecule type" value="Genomic_DNA"/>
</dbReference>
<keyword evidence="3" id="KW-0804">Transcription</keyword>
<evidence type="ECO:0000256" key="1">
    <source>
        <dbReference type="ARBA" id="ARBA00023015"/>
    </source>
</evidence>
<dbReference type="PANTHER" id="PTHR46797">
    <property type="entry name" value="HTH-TYPE TRANSCRIPTIONAL REGULATOR"/>
    <property type="match status" value="1"/>
</dbReference>
<dbReference type="RefSeq" id="WP_096227590.1">
    <property type="nucleotide sequence ID" value="NZ_CP168029.1"/>
</dbReference>
<dbReference type="Proteomes" id="UP000285258">
    <property type="component" value="Unassembled WGS sequence"/>
</dbReference>
<dbReference type="Gene3D" id="1.10.260.40">
    <property type="entry name" value="lambda repressor-like DNA-binding domains"/>
    <property type="match status" value="1"/>
</dbReference>
<dbReference type="GO" id="GO:0003677">
    <property type="term" value="F:DNA binding"/>
    <property type="evidence" value="ECO:0007669"/>
    <property type="project" value="UniProtKB-KW"/>
</dbReference>
<dbReference type="PROSITE" id="PS50943">
    <property type="entry name" value="HTH_CROC1"/>
    <property type="match status" value="1"/>
</dbReference>
<feature type="domain" description="HTH cro/C1-type" evidence="4">
    <location>
        <begin position="12"/>
        <end position="66"/>
    </location>
</feature>
<dbReference type="AlphaFoldDB" id="A0A423UM69"/>
<name>A0A423UM69_9ACTN</name>
<gene>
    <name evidence="6" type="ORF">DMP12_03540</name>
    <name evidence="5" type="ORF">GKG38_00580</name>
</gene>
<dbReference type="EMBL" id="WKZA01000001">
    <property type="protein sequence ID" value="MSA93591.1"/>
    <property type="molecule type" value="Genomic_DNA"/>
</dbReference>
<reference evidence="6" key="3">
    <citation type="journal article" date="2019" name="Microbiol. Resour. Announc.">
        <title>Draft Genome Sequences of Type Strains of Gordonibacter faecihominis, Paraeggerthella hongkongensis, Parvibacter caecicola,Slackia equolifaciens, Slackia faecicanis, and Slackia isoflavoniconvertens.</title>
        <authorList>
            <person name="Danylec N."/>
            <person name="Stoll D.A."/>
            <person name="Dotsch A."/>
            <person name="Huch M."/>
        </authorList>
    </citation>
    <scope>NUCLEOTIDE SEQUENCE</scope>
    <source>
        <strain evidence="6">DSM 27213</strain>
    </source>
</reference>
<dbReference type="GO" id="GO:0003700">
    <property type="term" value="F:DNA-binding transcription factor activity"/>
    <property type="evidence" value="ECO:0007669"/>
    <property type="project" value="TreeGrafter"/>
</dbReference>
<evidence type="ECO:0000313" key="5">
    <source>
        <dbReference type="EMBL" id="MSA93591.1"/>
    </source>
</evidence>
<evidence type="ECO:0000256" key="3">
    <source>
        <dbReference type="ARBA" id="ARBA00023163"/>
    </source>
</evidence>
<reference evidence="6" key="2">
    <citation type="journal article" date="2019" name="Int. J. Syst. Evol. Microbiol.">
        <title>Gordonibacter faecihominis is a later heterotypic synonym of Gordonibacter urolithinfaciens.</title>
        <authorList>
            <person name="Danylec N."/>
            <person name="Stoll D.A."/>
            <person name="Huch M."/>
        </authorList>
    </citation>
    <scope>NUCLEOTIDE SEQUENCE</scope>
    <source>
        <strain evidence="6">DSM 27213</strain>
    </source>
</reference>
<comment type="caution">
    <text evidence="6">The sequence shown here is derived from an EMBL/GenBank/DDBJ whole genome shotgun (WGS) entry which is preliminary data.</text>
</comment>
<sequence>MSTLRVQFGWRIKDLREERGLSQRGFAEKIGMSPSYLADVERGSRNISLDNIKRIADGFDISVAELMEVLRERG</sequence>
<evidence type="ECO:0000313" key="7">
    <source>
        <dbReference type="Proteomes" id="UP000285258"/>
    </source>
</evidence>
<evidence type="ECO:0000313" key="6">
    <source>
        <dbReference type="EMBL" id="ROT91088.1"/>
    </source>
</evidence>
<evidence type="ECO:0000259" key="4">
    <source>
        <dbReference type="PROSITE" id="PS50943"/>
    </source>
</evidence>
<dbReference type="PANTHER" id="PTHR46797:SF23">
    <property type="entry name" value="HTH-TYPE TRANSCRIPTIONAL REGULATOR SUTR"/>
    <property type="match status" value="1"/>
</dbReference>
<reference evidence="5 8" key="4">
    <citation type="journal article" date="2019" name="Nat. Med.">
        <title>A library of human gut bacterial isolates paired with longitudinal multiomics data enables mechanistic microbiome research.</title>
        <authorList>
            <person name="Poyet M."/>
            <person name="Groussin M."/>
            <person name="Gibbons S.M."/>
            <person name="Avila-Pacheco J."/>
            <person name="Jiang X."/>
            <person name="Kearney S.M."/>
            <person name="Perrotta A.R."/>
            <person name="Berdy B."/>
            <person name="Zhao S."/>
            <person name="Lieberman T.D."/>
            <person name="Swanson P.K."/>
            <person name="Smith M."/>
            <person name="Roesemann S."/>
            <person name="Alexander J.E."/>
            <person name="Rich S.A."/>
            <person name="Livny J."/>
            <person name="Vlamakis H."/>
            <person name="Clish C."/>
            <person name="Bullock K."/>
            <person name="Deik A."/>
            <person name="Scott J."/>
            <person name="Pierce K.A."/>
            <person name="Xavier R.J."/>
            <person name="Alm E.J."/>
        </authorList>
    </citation>
    <scope>NUCLEOTIDE SEQUENCE [LARGE SCALE GENOMIC DNA]</scope>
    <source>
        <strain evidence="5 8">BIOML-A1</strain>
    </source>
</reference>
<evidence type="ECO:0000313" key="8">
    <source>
        <dbReference type="Proteomes" id="UP000462865"/>
    </source>
</evidence>
<dbReference type="SUPFAM" id="SSF47413">
    <property type="entry name" value="lambda repressor-like DNA-binding domains"/>
    <property type="match status" value="1"/>
</dbReference>
<proteinExistence type="predicted"/>
<accession>A0A423UM69</accession>
<dbReference type="InterPro" id="IPR010982">
    <property type="entry name" value="Lambda_DNA-bd_dom_sf"/>
</dbReference>
<dbReference type="Pfam" id="PF01381">
    <property type="entry name" value="HTH_3"/>
    <property type="match status" value="1"/>
</dbReference>
<dbReference type="CDD" id="cd00093">
    <property type="entry name" value="HTH_XRE"/>
    <property type="match status" value="1"/>
</dbReference>
<reference evidence="7" key="1">
    <citation type="submission" date="2018-05" db="EMBL/GenBank/DDBJ databases">
        <title>Genome Sequencing of selected type strains of the family Eggerthellaceae.</title>
        <authorList>
            <person name="Danylec N."/>
            <person name="Stoll D.A."/>
            <person name="Doetsch A."/>
            <person name="Huch M."/>
        </authorList>
    </citation>
    <scope>NUCLEOTIDE SEQUENCE [LARGE SCALE GENOMIC DNA]</scope>
    <source>
        <strain evidence="7">DSM 27213</strain>
    </source>
</reference>
<keyword evidence="2" id="KW-0238">DNA-binding</keyword>
<dbReference type="InterPro" id="IPR001387">
    <property type="entry name" value="Cro/C1-type_HTH"/>
</dbReference>
<organism evidence="6 7">
    <name type="scientific">Gordonibacter urolithinfaciens</name>
    <dbReference type="NCBI Taxonomy" id="1335613"/>
    <lineage>
        <taxon>Bacteria</taxon>
        <taxon>Bacillati</taxon>
        <taxon>Actinomycetota</taxon>
        <taxon>Coriobacteriia</taxon>
        <taxon>Eggerthellales</taxon>
        <taxon>Eggerthellaceae</taxon>
        <taxon>Gordonibacter</taxon>
    </lineage>
</organism>
<dbReference type="Proteomes" id="UP000462865">
    <property type="component" value="Unassembled WGS sequence"/>
</dbReference>
<dbReference type="GO" id="GO:0005829">
    <property type="term" value="C:cytosol"/>
    <property type="evidence" value="ECO:0007669"/>
    <property type="project" value="TreeGrafter"/>
</dbReference>
<dbReference type="InterPro" id="IPR050807">
    <property type="entry name" value="TransReg_Diox_bact_type"/>
</dbReference>
<protein>
    <submittedName>
        <fullName evidence="5">Helix-turn-helix domain-containing protein</fullName>
    </submittedName>
    <submittedName>
        <fullName evidence="6">XRE family transcriptional regulator</fullName>
    </submittedName>
</protein>